<feature type="domain" description="Zn(2)-C6 fungal-type" evidence="3">
    <location>
        <begin position="335"/>
        <end position="382"/>
    </location>
</feature>
<dbReference type="EMBL" id="MU004195">
    <property type="protein sequence ID" value="KAF2491767.1"/>
    <property type="molecule type" value="Genomic_DNA"/>
</dbReference>
<name>A0A6A6QK43_9PEZI</name>
<protein>
    <recommendedName>
        <fullName evidence="3">Zn(2)-C6 fungal-type domain-containing protein</fullName>
    </recommendedName>
</protein>
<evidence type="ECO:0000256" key="2">
    <source>
        <dbReference type="SAM" id="MobiDB-lite"/>
    </source>
</evidence>
<reference evidence="4" key="1">
    <citation type="journal article" date="2020" name="Stud. Mycol.">
        <title>101 Dothideomycetes genomes: a test case for predicting lifestyles and emergence of pathogens.</title>
        <authorList>
            <person name="Haridas S."/>
            <person name="Albert R."/>
            <person name="Binder M."/>
            <person name="Bloem J."/>
            <person name="Labutti K."/>
            <person name="Salamov A."/>
            <person name="Andreopoulos B."/>
            <person name="Baker S."/>
            <person name="Barry K."/>
            <person name="Bills G."/>
            <person name="Bluhm B."/>
            <person name="Cannon C."/>
            <person name="Castanera R."/>
            <person name="Culley D."/>
            <person name="Daum C."/>
            <person name="Ezra D."/>
            <person name="Gonzalez J."/>
            <person name="Henrissat B."/>
            <person name="Kuo A."/>
            <person name="Liang C."/>
            <person name="Lipzen A."/>
            <person name="Lutzoni F."/>
            <person name="Magnuson J."/>
            <person name="Mondo S."/>
            <person name="Nolan M."/>
            <person name="Ohm R."/>
            <person name="Pangilinan J."/>
            <person name="Park H.-J."/>
            <person name="Ramirez L."/>
            <person name="Alfaro M."/>
            <person name="Sun H."/>
            <person name="Tritt A."/>
            <person name="Yoshinaga Y."/>
            <person name="Zwiers L.-H."/>
            <person name="Turgeon B."/>
            <person name="Goodwin S."/>
            <person name="Spatafora J."/>
            <person name="Crous P."/>
            <person name="Grigoriev I."/>
        </authorList>
    </citation>
    <scope>NUCLEOTIDE SEQUENCE</scope>
    <source>
        <strain evidence="4">CBS 269.34</strain>
    </source>
</reference>
<dbReference type="SMART" id="SM00066">
    <property type="entry name" value="GAL4"/>
    <property type="match status" value="2"/>
</dbReference>
<organism evidence="4 5">
    <name type="scientific">Lophium mytilinum</name>
    <dbReference type="NCBI Taxonomy" id="390894"/>
    <lineage>
        <taxon>Eukaryota</taxon>
        <taxon>Fungi</taxon>
        <taxon>Dikarya</taxon>
        <taxon>Ascomycota</taxon>
        <taxon>Pezizomycotina</taxon>
        <taxon>Dothideomycetes</taxon>
        <taxon>Pleosporomycetidae</taxon>
        <taxon>Mytilinidiales</taxon>
        <taxon>Mytilinidiaceae</taxon>
        <taxon>Lophium</taxon>
    </lineage>
</organism>
<feature type="compositionally biased region" description="Acidic residues" evidence="2">
    <location>
        <begin position="383"/>
        <end position="406"/>
    </location>
</feature>
<dbReference type="OrthoDB" id="10679416at2759"/>
<dbReference type="GO" id="GO:0000981">
    <property type="term" value="F:DNA-binding transcription factor activity, RNA polymerase II-specific"/>
    <property type="evidence" value="ECO:0007669"/>
    <property type="project" value="InterPro"/>
</dbReference>
<dbReference type="Proteomes" id="UP000799750">
    <property type="component" value="Unassembled WGS sequence"/>
</dbReference>
<feature type="compositionally biased region" description="Polar residues" evidence="2">
    <location>
        <begin position="507"/>
        <end position="516"/>
    </location>
</feature>
<accession>A0A6A6QK43</accession>
<evidence type="ECO:0000259" key="3">
    <source>
        <dbReference type="SMART" id="SM00066"/>
    </source>
</evidence>
<feature type="domain" description="Zn(2)-C6 fungal-type" evidence="3">
    <location>
        <begin position="263"/>
        <end position="310"/>
    </location>
</feature>
<dbReference type="AlphaFoldDB" id="A0A6A6QK43"/>
<proteinExistence type="predicted"/>
<dbReference type="InterPro" id="IPR036864">
    <property type="entry name" value="Zn2-C6_fun-type_DNA-bd_sf"/>
</dbReference>
<feature type="region of interest" description="Disordered" evidence="2">
    <location>
        <begin position="375"/>
        <end position="535"/>
    </location>
</feature>
<evidence type="ECO:0000313" key="5">
    <source>
        <dbReference type="Proteomes" id="UP000799750"/>
    </source>
</evidence>
<dbReference type="GO" id="GO:0008270">
    <property type="term" value="F:zinc ion binding"/>
    <property type="evidence" value="ECO:0007669"/>
    <property type="project" value="InterPro"/>
</dbReference>
<evidence type="ECO:0000313" key="4">
    <source>
        <dbReference type="EMBL" id="KAF2491767.1"/>
    </source>
</evidence>
<keyword evidence="1" id="KW-0539">Nucleus</keyword>
<keyword evidence="5" id="KW-1185">Reference proteome</keyword>
<feature type="region of interest" description="Disordered" evidence="2">
    <location>
        <begin position="125"/>
        <end position="230"/>
    </location>
</feature>
<feature type="compositionally biased region" description="Polar residues" evidence="2">
    <location>
        <begin position="193"/>
        <end position="202"/>
    </location>
</feature>
<dbReference type="SUPFAM" id="SSF57701">
    <property type="entry name" value="Zn2/Cys6 DNA-binding domain"/>
    <property type="match status" value="1"/>
</dbReference>
<gene>
    <name evidence="4" type="ORF">BU16DRAFT_542858</name>
</gene>
<feature type="compositionally biased region" description="Polar residues" evidence="2">
    <location>
        <begin position="486"/>
        <end position="498"/>
    </location>
</feature>
<sequence length="663" mass="71555">MIAWQERLYISHPPIDNNKMQVDTTTSKRKGATSEPATGSKKQRTTSKAVRGQAQPTSPPGTAPLPSTKQLPAAPPSADETQCGSDAATKGKEEQQPNSALALPAYLGTMESKVAYLKSLAGRSWEPSGMAAQQAPRQRTPRGTAAKSKSKTKAAPKQAVKVGKKAATGSKARQTPDEDEQAALLDKNEDQAASRTTPQTRQWLERVLGPDEESSVTQSADKTPTKPAKLSFEGSCITSVQKDGSKKAEAPKKVSARVGNKLGLKNTSCVGCYKDHRKCSGGTTSIWPCEVCLKKGIKCRPTTSEPEEMKRDEIETETGSKAEKTVCLPKAVKGGQPNARCAHCSRGHKRCSGVTTGIWPCEKCDEKNIVCERPVPKSQPQEMELDELEIEEDSGEEGGDEDESQDDIPSSSEGAGLVQTPPTQQVGPRASDIWTAINQGPTPVPAHSTTPAPAHNPTPAPAHSTTPTQGLLEDTCKPAVSPTLPLANSENRATTLDTHTIPRIHTSDTQTSSPTPASLPFANPTPDPTPDPASLEARISTASGAAETLCDRVLHPKPSSLYGVPKARYDSLEARRQAAKAEAWALVWEDVLQVALENEGMHESEEMMRIQRTLERRTARLEESLRDVSAVHWSIKEKRIPYLRRGRDVKRWLGTRSRALITA</sequence>
<dbReference type="InterPro" id="IPR001138">
    <property type="entry name" value="Zn2Cys6_DnaBD"/>
</dbReference>
<evidence type="ECO:0000256" key="1">
    <source>
        <dbReference type="ARBA" id="ARBA00023242"/>
    </source>
</evidence>
<feature type="region of interest" description="Disordered" evidence="2">
    <location>
        <begin position="1"/>
        <end position="100"/>
    </location>
</feature>